<sequence>MHSKFTRLTLYNETTGIPFRVYDFSGGHKKLSGVVGFSNGVVCLYGLVRLSGVYHMSFYFWNPLFNKFVKHECLESLLSSRCTGFGYDSHSNDFKLVHVSEENDQLLARVYRISGIGNNNTWRISSVPLPRRVSKLYTHDLASVYVNGALNWMSREDLYILSFDMKDEVFQEFALPPRMIELYYAHSLNFKLTEFNGMLCVLPFWIECCIPFCVWVMKDYGKVESWTLLWEITLRDDPRISEEGPLEVEGWKNEGEDAWVVDAYSGQMIQQGCPNPHPLDFLFRKIRSLMNTWNYIVINHSGRNSNKLADALAHHGHSLSLEMSIF</sequence>
<dbReference type="InterPro" id="IPR050796">
    <property type="entry name" value="SCF_F-box_component"/>
</dbReference>
<feature type="domain" description="F-box associated beta-propeller type 3" evidence="1">
    <location>
        <begin position="41"/>
        <end position="228"/>
    </location>
</feature>
<accession>A0A834WQ95</accession>
<organism evidence="2 3">
    <name type="scientific">Senna tora</name>
    <dbReference type="NCBI Taxonomy" id="362788"/>
    <lineage>
        <taxon>Eukaryota</taxon>
        <taxon>Viridiplantae</taxon>
        <taxon>Streptophyta</taxon>
        <taxon>Embryophyta</taxon>
        <taxon>Tracheophyta</taxon>
        <taxon>Spermatophyta</taxon>
        <taxon>Magnoliopsida</taxon>
        <taxon>eudicotyledons</taxon>
        <taxon>Gunneridae</taxon>
        <taxon>Pentapetalae</taxon>
        <taxon>rosids</taxon>
        <taxon>fabids</taxon>
        <taxon>Fabales</taxon>
        <taxon>Fabaceae</taxon>
        <taxon>Caesalpinioideae</taxon>
        <taxon>Cassia clade</taxon>
        <taxon>Senna</taxon>
    </lineage>
</organism>
<dbReference type="EMBL" id="JAAIUW010000006">
    <property type="protein sequence ID" value="KAF7827781.1"/>
    <property type="molecule type" value="Genomic_DNA"/>
</dbReference>
<dbReference type="InterPro" id="IPR017451">
    <property type="entry name" value="F-box-assoc_interact_dom"/>
</dbReference>
<dbReference type="InterPro" id="IPR013187">
    <property type="entry name" value="F-box-assoc_dom_typ3"/>
</dbReference>
<protein>
    <submittedName>
        <fullName evidence="2">F-box/kelch-repeat protein</fullName>
    </submittedName>
</protein>
<comment type="caution">
    <text evidence="2">The sequence shown here is derived from an EMBL/GenBank/DDBJ whole genome shotgun (WGS) entry which is preliminary data.</text>
</comment>
<dbReference type="PANTHER" id="PTHR31672">
    <property type="entry name" value="BNACNNG10540D PROTEIN"/>
    <property type="match status" value="1"/>
</dbReference>
<dbReference type="PANTHER" id="PTHR31672:SF13">
    <property type="entry name" value="F-BOX PROTEIN CPR30-LIKE"/>
    <property type="match status" value="1"/>
</dbReference>
<evidence type="ECO:0000313" key="3">
    <source>
        <dbReference type="Proteomes" id="UP000634136"/>
    </source>
</evidence>
<name>A0A834WQ95_9FABA</name>
<evidence type="ECO:0000313" key="2">
    <source>
        <dbReference type="EMBL" id="KAF7827781.1"/>
    </source>
</evidence>
<proteinExistence type="predicted"/>
<dbReference type="Pfam" id="PF08268">
    <property type="entry name" value="FBA_3"/>
    <property type="match status" value="1"/>
</dbReference>
<gene>
    <name evidence="2" type="ORF">G2W53_018945</name>
</gene>
<dbReference type="AlphaFoldDB" id="A0A834WQ95"/>
<keyword evidence="3" id="KW-1185">Reference proteome</keyword>
<dbReference type="NCBIfam" id="TIGR01640">
    <property type="entry name" value="F_box_assoc_1"/>
    <property type="match status" value="1"/>
</dbReference>
<dbReference type="Proteomes" id="UP000634136">
    <property type="component" value="Unassembled WGS sequence"/>
</dbReference>
<evidence type="ECO:0000259" key="1">
    <source>
        <dbReference type="Pfam" id="PF08268"/>
    </source>
</evidence>
<dbReference type="OrthoDB" id="1062474at2759"/>
<reference evidence="2" key="1">
    <citation type="submission" date="2020-09" db="EMBL/GenBank/DDBJ databases">
        <title>Genome-Enabled Discovery of Anthraquinone Biosynthesis in Senna tora.</title>
        <authorList>
            <person name="Kang S.-H."/>
            <person name="Pandey R.P."/>
            <person name="Lee C.-M."/>
            <person name="Sim J.-S."/>
            <person name="Jeong J.-T."/>
            <person name="Choi B.-S."/>
            <person name="Jung M."/>
            <person name="Ginzburg D."/>
            <person name="Zhao K."/>
            <person name="Won S.Y."/>
            <person name="Oh T.-J."/>
            <person name="Yu Y."/>
            <person name="Kim N.-H."/>
            <person name="Lee O.R."/>
            <person name="Lee T.-H."/>
            <person name="Bashyal P."/>
            <person name="Kim T.-S."/>
            <person name="Lee W.-H."/>
            <person name="Kawkins C."/>
            <person name="Kim C.-K."/>
            <person name="Kim J.S."/>
            <person name="Ahn B.O."/>
            <person name="Rhee S.Y."/>
            <person name="Sohng J.K."/>
        </authorList>
    </citation>
    <scope>NUCLEOTIDE SEQUENCE</scope>
    <source>
        <tissue evidence="2">Leaf</tissue>
    </source>
</reference>